<reference evidence="2" key="1">
    <citation type="submission" date="2023-03" db="EMBL/GenBank/DDBJ databases">
        <title>Massive genome expansion in bonnet fungi (Mycena s.s.) driven by repeated elements and novel gene families across ecological guilds.</title>
        <authorList>
            <consortium name="Lawrence Berkeley National Laboratory"/>
            <person name="Harder C.B."/>
            <person name="Miyauchi S."/>
            <person name="Viragh M."/>
            <person name="Kuo A."/>
            <person name="Thoen E."/>
            <person name="Andreopoulos B."/>
            <person name="Lu D."/>
            <person name="Skrede I."/>
            <person name="Drula E."/>
            <person name="Henrissat B."/>
            <person name="Morin E."/>
            <person name="Kohler A."/>
            <person name="Barry K."/>
            <person name="LaButti K."/>
            <person name="Morin E."/>
            <person name="Salamov A."/>
            <person name="Lipzen A."/>
            <person name="Mereny Z."/>
            <person name="Hegedus B."/>
            <person name="Baldrian P."/>
            <person name="Stursova M."/>
            <person name="Weitz H."/>
            <person name="Taylor A."/>
            <person name="Grigoriev I.V."/>
            <person name="Nagy L.G."/>
            <person name="Martin F."/>
            <person name="Kauserud H."/>
        </authorList>
    </citation>
    <scope>NUCLEOTIDE SEQUENCE</scope>
    <source>
        <strain evidence="2">CBHHK002</strain>
    </source>
</reference>
<feature type="signal peptide" evidence="1">
    <location>
        <begin position="1"/>
        <end position="26"/>
    </location>
</feature>
<dbReference type="EMBL" id="JARIHO010000007">
    <property type="protein sequence ID" value="KAJ7358422.1"/>
    <property type="molecule type" value="Genomic_DNA"/>
</dbReference>
<keyword evidence="3" id="KW-1185">Reference proteome</keyword>
<dbReference type="Proteomes" id="UP001218218">
    <property type="component" value="Unassembled WGS sequence"/>
</dbReference>
<evidence type="ECO:0000256" key="1">
    <source>
        <dbReference type="SAM" id="SignalP"/>
    </source>
</evidence>
<name>A0AAD7F0A1_9AGAR</name>
<accession>A0AAD7F0A1</accession>
<protein>
    <recommendedName>
        <fullName evidence="4">Secreted protein</fullName>
    </recommendedName>
</protein>
<dbReference type="AlphaFoldDB" id="A0AAD7F0A1"/>
<feature type="chain" id="PRO_5042226875" description="Secreted protein" evidence="1">
    <location>
        <begin position="27"/>
        <end position="77"/>
    </location>
</feature>
<sequence>MPGSRLVVRTLARFVALFVSARIAAPEYSVKIFHQPGPRGICEKPWELSSLSIEATGPASKRPFVEAAFTIPTHGPL</sequence>
<gene>
    <name evidence="2" type="ORF">DFH08DRAFT_442126</name>
</gene>
<keyword evidence="1" id="KW-0732">Signal</keyword>
<evidence type="ECO:0000313" key="2">
    <source>
        <dbReference type="EMBL" id="KAJ7358422.1"/>
    </source>
</evidence>
<evidence type="ECO:0008006" key="4">
    <source>
        <dbReference type="Google" id="ProtNLM"/>
    </source>
</evidence>
<organism evidence="2 3">
    <name type="scientific">Mycena albidolilacea</name>
    <dbReference type="NCBI Taxonomy" id="1033008"/>
    <lineage>
        <taxon>Eukaryota</taxon>
        <taxon>Fungi</taxon>
        <taxon>Dikarya</taxon>
        <taxon>Basidiomycota</taxon>
        <taxon>Agaricomycotina</taxon>
        <taxon>Agaricomycetes</taxon>
        <taxon>Agaricomycetidae</taxon>
        <taxon>Agaricales</taxon>
        <taxon>Marasmiineae</taxon>
        <taxon>Mycenaceae</taxon>
        <taxon>Mycena</taxon>
    </lineage>
</organism>
<proteinExistence type="predicted"/>
<evidence type="ECO:0000313" key="3">
    <source>
        <dbReference type="Proteomes" id="UP001218218"/>
    </source>
</evidence>
<comment type="caution">
    <text evidence="2">The sequence shown here is derived from an EMBL/GenBank/DDBJ whole genome shotgun (WGS) entry which is preliminary data.</text>
</comment>